<comment type="caution">
    <text evidence="1">The sequence shown here is derived from an EMBL/GenBank/DDBJ whole genome shotgun (WGS) entry which is preliminary data.</text>
</comment>
<keyword evidence="1" id="KW-0808">Transferase</keyword>
<dbReference type="SMART" id="SM00882">
    <property type="entry name" value="CoA_trans"/>
    <property type="match status" value="1"/>
</dbReference>
<sequence>MDTSYTPKEIMTIMAAREIKNGDIVFSGTGISMLAAMAAKKINAPDSVIFFETGAMDSLLEEIPFAVADPRIMYWAAANSSLTDAFATMQNRITGDRVIAILGAAQIDMYGNLNTTCIGDYFSPDIRFSGSGGGCDVASFVPRCIAFMQHETRKFVKHLDYLTSPGQLTGNGAREKAGLRPGGVSVVVTNLGVMRFDTDTGQMYLDQYYPGTTPGMILENTGFDMDVSRAAPADPPTPAELKILRENCDPQRLILGPA</sequence>
<dbReference type="PANTHER" id="PTHR43293:SF3">
    <property type="entry name" value="CHOLESTEROL RING-CLEAVING HYDROLASE IPDB SUBUNIT"/>
    <property type="match status" value="1"/>
</dbReference>
<reference evidence="1" key="1">
    <citation type="submission" date="2020-07" db="EMBL/GenBank/DDBJ databases">
        <title>Severe corrosion of carbon steel in oil field produced water can be linked to methanogenic archaea containing a special type of NiFe hydrogenase.</title>
        <authorList>
            <person name="Lahme S."/>
            <person name="Mand J."/>
            <person name="Longwell J."/>
            <person name="Smith R."/>
            <person name="Enning D."/>
        </authorList>
    </citation>
    <scope>NUCLEOTIDE SEQUENCE</scope>
    <source>
        <strain evidence="1">MIC098Bin6</strain>
    </source>
</reference>
<dbReference type="InterPro" id="IPR037171">
    <property type="entry name" value="NagB/RpiA_transferase-like"/>
</dbReference>
<evidence type="ECO:0000313" key="2">
    <source>
        <dbReference type="Proteomes" id="UP000706172"/>
    </source>
</evidence>
<dbReference type="PANTHER" id="PTHR43293">
    <property type="entry name" value="ACETATE COA-TRANSFERASE YDIF"/>
    <property type="match status" value="1"/>
</dbReference>
<dbReference type="SUPFAM" id="SSF100950">
    <property type="entry name" value="NagB/RpiA/CoA transferase-like"/>
    <property type="match status" value="1"/>
</dbReference>
<dbReference type="InterPro" id="IPR004165">
    <property type="entry name" value="CoA_trans_fam_I"/>
</dbReference>
<accession>A0A931CWX4</accession>
<protein>
    <submittedName>
        <fullName evidence="1">Ketoacid-CoA transferase</fullName>
    </submittedName>
</protein>
<organism evidence="1 2">
    <name type="scientific">Desulfotignum balticum</name>
    <dbReference type="NCBI Taxonomy" id="115781"/>
    <lineage>
        <taxon>Bacteria</taxon>
        <taxon>Pseudomonadati</taxon>
        <taxon>Thermodesulfobacteriota</taxon>
        <taxon>Desulfobacteria</taxon>
        <taxon>Desulfobacterales</taxon>
        <taxon>Desulfobacteraceae</taxon>
        <taxon>Desulfotignum</taxon>
    </lineage>
</organism>
<dbReference type="Proteomes" id="UP000706172">
    <property type="component" value="Unassembled WGS sequence"/>
</dbReference>
<dbReference type="Pfam" id="PF01144">
    <property type="entry name" value="CoA_trans"/>
    <property type="match status" value="1"/>
</dbReference>
<dbReference type="Gene3D" id="3.40.1080.10">
    <property type="entry name" value="Glutaconate Coenzyme A-transferase"/>
    <property type="match status" value="1"/>
</dbReference>
<dbReference type="EMBL" id="JACCQK010000262">
    <property type="protein sequence ID" value="MBG0779274.1"/>
    <property type="molecule type" value="Genomic_DNA"/>
</dbReference>
<evidence type="ECO:0000313" key="1">
    <source>
        <dbReference type="EMBL" id="MBG0779274.1"/>
    </source>
</evidence>
<proteinExistence type="predicted"/>
<dbReference type="GO" id="GO:0008410">
    <property type="term" value="F:CoA-transferase activity"/>
    <property type="evidence" value="ECO:0007669"/>
    <property type="project" value="InterPro"/>
</dbReference>
<dbReference type="AlphaFoldDB" id="A0A931CWX4"/>
<gene>
    <name evidence="1" type="ORF">H0S81_05045</name>
</gene>
<name>A0A931CWX4_9BACT</name>